<dbReference type="AlphaFoldDB" id="A0A381PMD9"/>
<dbReference type="InterPro" id="IPR051466">
    <property type="entry name" value="D-amino_acid_metab_enzyme"/>
</dbReference>
<dbReference type="CDD" id="cd06819">
    <property type="entry name" value="PLPDE_III_LS_D-TA"/>
    <property type="match status" value="1"/>
</dbReference>
<dbReference type="Gene3D" id="2.40.37.20">
    <property type="entry name" value="D-serine dehydratase-like domain"/>
    <property type="match status" value="1"/>
</dbReference>
<name>A0A381PMD9_9ZZZZ</name>
<gene>
    <name evidence="4" type="ORF">METZ01_LOCUS20063</name>
</gene>
<dbReference type="PANTHER" id="PTHR28004">
    <property type="entry name" value="ZGC:162816-RELATED"/>
    <property type="match status" value="1"/>
</dbReference>
<dbReference type="Pfam" id="PF01168">
    <property type="entry name" value="Ala_racemase_N"/>
    <property type="match status" value="1"/>
</dbReference>
<dbReference type="Pfam" id="PF14031">
    <property type="entry name" value="D-ser_dehydrat"/>
    <property type="match status" value="1"/>
</dbReference>
<dbReference type="SUPFAM" id="SSF51419">
    <property type="entry name" value="PLP-binding barrel"/>
    <property type="match status" value="1"/>
</dbReference>
<organism evidence="4">
    <name type="scientific">marine metagenome</name>
    <dbReference type="NCBI Taxonomy" id="408172"/>
    <lineage>
        <taxon>unclassified sequences</taxon>
        <taxon>metagenomes</taxon>
        <taxon>ecological metagenomes</taxon>
    </lineage>
</organism>
<evidence type="ECO:0000256" key="2">
    <source>
        <dbReference type="ARBA" id="ARBA00023239"/>
    </source>
</evidence>
<dbReference type="GO" id="GO:0008721">
    <property type="term" value="F:D-serine ammonia-lyase activity"/>
    <property type="evidence" value="ECO:0007669"/>
    <property type="project" value="TreeGrafter"/>
</dbReference>
<dbReference type="InterPro" id="IPR026956">
    <property type="entry name" value="D-ser_dehydrat-like_dom"/>
</dbReference>
<sequence>MSKYLLSRRRFLQTTGTAAIWLPATVKGYTASEMQALYVDGVMQENISKWELDTPALCVDLDLMETNIATMQSTTIRNGIACRPHAKTHKTPIIAQMQLDSGAVGICTAKISEAEAMFQHGIEEILMTTTNVTPTKIRRAMTLRYSCDSFIQATDSLDNARLLSEAAGAAGVIADVVVDVDPGGHRTGITPGQPALQLAQAIDSLPSLRLRGLLCYDGGSQHVKGFEQRKTQTLERLTAATETYDLFVGAGLNTDIFSGGGTGTYNIDHETRGLTDIQVGSYVFMDAQYMDIGGESNVDTYTDFQPSLTILTTVLNDQYEGRATTDAGAKACTINRPWAKVKGETGLSYTSGSDEFGSLRYEENASRTYKVADKLELIVSHCDPVVNLYNQMYAIRNDRVEAIWPIAARGMSA</sequence>
<dbReference type="PANTHER" id="PTHR28004:SF2">
    <property type="entry name" value="D-SERINE DEHYDRATASE"/>
    <property type="match status" value="1"/>
</dbReference>
<evidence type="ECO:0000313" key="4">
    <source>
        <dbReference type="EMBL" id="SUZ67209.1"/>
    </source>
</evidence>
<dbReference type="Gene3D" id="3.20.20.10">
    <property type="entry name" value="Alanine racemase"/>
    <property type="match status" value="1"/>
</dbReference>
<feature type="domain" description="D-serine dehydratase-like" evidence="3">
    <location>
        <begin position="307"/>
        <end position="396"/>
    </location>
</feature>
<evidence type="ECO:0000259" key="3">
    <source>
        <dbReference type="SMART" id="SM01119"/>
    </source>
</evidence>
<dbReference type="InterPro" id="IPR029066">
    <property type="entry name" value="PLP-binding_barrel"/>
</dbReference>
<evidence type="ECO:0000256" key="1">
    <source>
        <dbReference type="ARBA" id="ARBA00005323"/>
    </source>
</evidence>
<reference evidence="4" key="1">
    <citation type="submission" date="2018-05" db="EMBL/GenBank/DDBJ databases">
        <authorList>
            <person name="Lanie J.A."/>
            <person name="Ng W.-L."/>
            <person name="Kazmierczak K.M."/>
            <person name="Andrzejewski T.M."/>
            <person name="Davidsen T.M."/>
            <person name="Wayne K.J."/>
            <person name="Tettelin H."/>
            <person name="Glass J.I."/>
            <person name="Rusch D."/>
            <person name="Podicherti R."/>
            <person name="Tsui H.-C.T."/>
            <person name="Winkler M.E."/>
        </authorList>
    </citation>
    <scope>NUCLEOTIDE SEQUENCE</scope>
</reference>
<dbReference type="InterPro" id="IPR006311">
    <property type="entry name" value="TAT_signal"/>
</dbReference>
<accession>A0A381PMD9</accession>
<dbReference type="InterPro" id="IPR042208">
    <property type="entry name" value="D-ser_dehydrat-like_sf"/>
</dbReference>
<dbReference type="SMART" id="SM01119">
    <property type="entry name" value="D-ser_dehydrat"/>
    <property type="match status" value="1"/>
</dbReference>
<keyword evidence="2" id="KW-0456">Lyase</keyword>
<dbReference type="EMBL" id="UINC01001005">
    <property type="protein sequence ID" value="SUZ67209.1"/>
    <property type="molecule type" value="Genomic_DNA"/>
</dbReference>
<dbReference type="PROSITE" id="PS51318">
    <property type="entry name" value="TAT"/>
    <property type="match status" value="1"/>
</dbReference>
<dbReference type="InterPro" id="IPR001608">
    <property type="entry name" value="Ala_racemase_N"/>
</dbReference>
<proteinExistence type="inferred from homology"/>
<comment type="similarity">
    <text evidence="1">Belongs to the DSD1 family.</text>
</comment>
<protein>
    <recommendedName>
        <fullName evidence="3">D-serine dehydratase-like domain-containing protein</fullName>
    </recommendedName>
</protein>
<dbReference type="GO" id="GO:0036088">
    <property type="term" value="P:D-serine catabolic process"/>
    <property type="evidence" value="ECO:0007669"/>
    <property type="project" value="TreeGrafter"/>
</dbReference>